<organism evidence="7 8">
    <name type="scientific">Neonectria punicea</name>
    <dbReference type="NCBI Taxonomy" id="979145"/>
    <lineage>
        <taxon>Eukaryota</taxon>
        <taxon>Fungi</taxon>
        <taxon>Dikarya</taxon>
        <taxon>Ascomycota</taxon>
        <taxon>Pezizomycotina</taxon>
        <taxon>Sordariomycetes</taxon>
        <taxon>Hypocreomycetidae</taxon>
        <taxon>Hypocreales</taxon>
        <taxon>Nectriaceae</taxon>
        <taxon>Neonectria</taxon>
    </lineage>
</organism>
<evidence type="ECO:0000256" key="6">
    <source>
        <dbReference type="SAM" id="Phobius"/>
    </source>
</evidence>
<gene>
    <name evidence="7" type="ORF">QQX98_004945</name>
</gene>
<keyword evidence="3 6" id="KW-0812">Transmembrane</keyword>
<dbReference type="PANTHER" id="PTHR23502">
    <property type="entry name" value="MAJOR FACILITATOR SUPERFAMILY"/>
    <property type="match status" value="1"/>
</dbReference>
<comment type="subcellular location">
    <subcellularLocation>
        <location evidence="1">Membrane</location>
        <topology evidence="1">Multi-pass membrane protein</topology>
    </subcellularLocation>
</comment>
<feature type="transmembrane region" description="Helical" evidence="6">
    <location>
        <begin position="67"/>
        <end position="86"/>
    </location>
</feature>
<evidence type="ECO:0000313" key="8">
    <source>
        <dbReference type="Proteomes" id="UP001498476"/>
    </source>
</evidence>
<keyword evidence="5 6" id="KW-0472">Membrane</keyword>
<reference evidence="7 8" key="1">
    <citation type="journal article" date="2025" name="Microbiol. Resour. Announc.">
        <title>Draft genome sequences for Neonectria magnoliae and Neonectria punicea, canker pathogens of Liriodendron tulipifera and Acer saccharum in West Virginia.</title>
        <authorList>
            <person name="Petronek H.M."/>
            <person name="Kasson M.T."/>
            <person name="Metheny A.M."/>
            <person name="Stauder C.M."/>
            <person name="Lovett B."/>
            <person name="Lynch S.C."/>
            <person name="Garnas J.R."/>
            <person name="Kasson L.R."/>
            <person name="Stajich J.E."/>
        </authorList>
    </citation>
    <scope>NUCLEOTIDE SEQUENCE [LARGE SCALE GENOMIC DNA]</scope>
    <source>
        <strain evidence="7 8">NRRL 64653</strain>
    </source>
</reference>
<dbReference type="SUPFAM" id="SSF103473">
    <property type="entry name" value="MFS general substrate transporter"/>
    <property type="match status" value="1"/>
</dbReference>
<keyword evidence="8" id="KW-1185">Reference proteome</keyword>
<keyword evidence="2" id="KW-0813">Transport</keyword>
<feature type="transmembrane region" description="Helical" evidence="6">
    <location>
        <begin position="15"/>
        <end position="34"/>
    </location>
</feature>
<sequence>MTRVYSLNYLTTGLVYLPSGVGGLLSALLVGKLADHDYRVIERSLSQNAGSRSANELLQFPIEKARLRSISPFLIITSLATTGYGWSLHAGTHIAVPLVLQFISGSTQIAIFVFCSTLLTDYNHEQSSTAQASYNLVRCAMAAAGVASLEPLVQAVRIGWACTIWAAIGIICVPLLVLLRVRGWKWRRQKAERSR</sequence>
<dbReference type="Proteomes" id="UP001498476">
    <property type="component" value="Unassembled WGS sequence"/>
</dbReference>
<dbReference type="PANTHER" id="PTHR23502:SF51">
    <property type="entry name" value="QUINIDINE RESISTANCE PROTEIN 1-RELATED"/>
    <property type="match status" value="1"/>
</dbReference>
<dbReference type="InterPro" id="IPR036259">
    <property type="entry name" value="MFS_trans_sf"/>
</dbReference>
<evidence type="ECO:0000313" key="7">
    <source>
        <dbReference type="EMBL" id="KAK7416887.1"/>
    </source>
</evidence>
<dbReference type="Gene3D" id="1.20.1250.20">
    <property type="entry name" value="MFS general substrate transporter like domains"/>
    <property type="match status" value="1"/>
</dbReference>
<name>A0ABR1H7F5_9HYPO</name>
<evidence type="ECO:0000256" key="4">
    <source>
        <dbReference type="ARBA" id="ARBA00022989"/>
    </source>
</evidence>
<feature type="transmembrane region" description="Helical" evidence="6">
    <location>
        <begin position="98"/>
        <end position="120"/>
    </location>
</feature>
<protein>
    <recommendedName>
        <fullName evidence="9">Major facilitator superfamily (MFS) profile domain-containing protein</fullName>
    </recommendedName>
</protein>
<evidence type="ECO:0000256" key="2">
    <source>
        <dbReference type="ARBA" id="ARBA00022448"/>
    </source>
</evidence>
<evidence type="ECO:0000256" key="1">
    <source>
        <dbReference type="ARBA" id="ARBA00004141"/>
    </source>
</evidence>
<proteinExistence type="predicted"/>
<feature type="transmembrane region" description="Helical" evidence="6">
    <location>
        <begin position="158"/>
        <end position="179"/>
    </location>
</feature>
<evidence type="ECO:0000256" key="3">
    <source>
        <dbReference type="ARBA" id="ARBA00022692"/>
    </source>
</evidence>
<evidence type="ECO:0000256" key="5">
    <source>
        <dbReference type="ARBA" id="ARBA00023136"/>
    </source>
</evidence>
<keyword evidence="4 6" id="KW-1133">Transmembrane helix</keyword>
<evidence type="ECO:0008006" key="9">
    <source>
        <dbReference type="Google" id="ProtNLM"/>
    </source>
</evidence>
<comment type="caution">
    <text evidence="7">The sequence shown here is derived from an EMBL/GenBank/DDBJ whole genome shotgun (WGS) entry which is preliminary data.</text>
</comment>
<dbReference type="EMBL" id="JAZAVJ010000063">
    <property type="protein sequence ID" value="KAK7416887.1"/>
    <property type="molecule type" value="Genomic_DNA"/>
</dbReference>
<accession>A0ABR1H7F5</accession>